<keyword evidence="6 8" id="KW-1133">Transmembrane helix</keyword>
<keyword evidence="5 8" id="KW-0812">Transmembrane</keyword>
<reference evidence="10 11" key="1">
    <citation type="submission" date="2024-11" db="EMBL/GenBank/DDBJ databases">
        <title>A near-complete genome assembly of Cinchona calisaya.</title>
        <authorList>
            <person name="Lian D.C."/>
            <person name="Zhao X.W."/>
            <person name="Wei L."/>
        </authorList>
    </citation>
    <scope>NUCLEOTIDE SEQUENCE [LARGE SCALE GENOMIC DNA]</scope>
    <source>
        <tissue evidence="10">Nenye</tissue>
    </source>
</reference>
<dbReference type="InterPro" id="IPR006702">
    <property type="entry name" value="CASP_dom"/>
</dbReference>
<dbReference type="GO" id="GO:0005886">
    <property type="term" value="C:plasma membrane"/>
    <property type="evidence" value="ECO:0007669"/>
    <property type="project" value="UniProtKB-SubCell"/>
</dbReference>
<comment type="similarity">
    <text evidence="2 8">Belongs to the Casparian strip membrane proteins (CASP) family.</text>
</comment>
<name>A0ABD2ZWJ0_9GENT</name>
<evidence type="ECO:0000256" key="6">
    <source>
        <dbReference type="ARBA" id="ARBA00022989"/>
    </source>
</evidence>
<dbReference type="PANTHER" id="PTHR33573:SF40">
    <property type="entry name" value="CASP-LIKE PROTEIN 4D2"/>
    <property type="match status" value="1"/>
</dbReference>
<evidence type="ECO:0000256" key="3">
    <source>
        <dbReference type="ARBA" id="ARBA00011489"/>
    </source>
</evidence>
<dbReference type="Pfam" id="PF04535">
    <property type="entry name" value="CASP_dom"/>
    <property type="match status" value="1"/>
</dbReference>
<proteinExistence type="inferred from homology"/>
<dbReference type="PANTHER" id="PTHR33573">
    <property type="entry name" value="CASP-LIKE PROTEIN 4A4"/>
    <property type="match status" value="1"/>
</dbReference>
<keyword evidence="4 8" id="KW-1003">Cell membrane</keyword>
<comment type="subcellular location">
    <subcellularLocation>
        <location evidence="1 8">Cell membrane</location>
        <topology evidence="1 8">Multi-pass membrane protein</topology>
    </subcellularLocation>
</comment>
<feature type="domain" description="Casparian strip membrane protein" evidence="9">
    <location>
        <begin position="12"/>
        <end position="152"/>
    </location>
</feature>
<dbReference type="EMBL" id="JBJUIK010000007">
    <property type="protein sequence ID" value="KAL3523806.1"/>
    <property type="molecule type" value="Genomic_DNA"/>
</dbReference>
<evidence type="ECO:0000313" key="10">
    <source>
        <dbReference type="EMBL" id="KAL3523806.1"/>
    </source>
</evidence>
<feature type="transmembrane region" description="Helical" evidence="8">
    <location>
        <begin position="102"/>
        <end position="121"/>
    </location>
</feature>
<organism evidence="10 11">
    <name type="scientific">Cinchona calisaya</name>
    <dbReference type="NCBI Taxonomy" id="153742"/>
    <lineage>
        <taxon>Eukaryota</taxon>
        <taxon>Viridiplantae</taxon>
        <taxon>Streptophyta</taxon>
        <taxon>Embryophyta</taxon>
        <taxon>Tracheophyta</taxon>
        <taxon>Spermatophyta</taxon>
        <taxon>Magnoliopsida</taxon>
        <taxon>eudicotyledons</taxon>
        <taxon>Gunneridae</taxon>
        <taxon>Pentapetalae</taxon>
        <taxon>asterids</taxon>
        <taxon>lamiids</taxon>
        <taxon>Gentianales</taxon>
        <taxon>Rubiaceae</taxon>
        <taxon>Cinchonoideae</taxon>
        <taxon>Cinchoneae</taxon>
        <taxon>Cinchona</taxon>
    </lineage>
</organism>
<evidence type="ECO:0000256" key="8">
    <source>
        <dbReference type="RuleBase" id="RU361233"/>
    </source>
</evidence>
<accession>A0ABD2ZWJ0</accession>
<evidence type="ECO:0000259" key="9">
    <source>
        <dbReference type="Pfam" id="PF04535"/>
    </source>
</evidence>
<comment type="caution">
    <text evidence="10">The sequence shown here is derived from an EMBL/GenBank/DDBJ whole genome shotgun (WGS) entry which is preliminary data.</text>
</comment>
<feature type="transmembrane region" description="Helical" evidence="8">
    <location>
        <begin position="58"/>
        <end position="82"/>
    </location>
</feature>
<evidence type="ECO:0000256" key="2">
    <source>
        <dbReference type="ARBA" id="ARBA00007651"/>
    </source>
</evidence>
<protein>
    <recommendedName>
        <fullName evidence="8">CASP-like protein</fullName>
    </recommendedName>
</protein>
<comment type="subunit">
    <text evidence="3 8">Homodimer and heterodimers.</text>
</comment>
<sequence length="168" mass="17948">MAPPPSTAVSPLVSLIVRILTFACLLISAIILIANTYTQSFQDVDITIKFNDFYSYRYLLSTTVIGLAYTLLQSALTTFLVSTGNRIGGEGMLQFDFYGDKVISYLLATGVAASFGMTLDLKASLSGGSSGVDKFMSKAEAATSLCLLGFLFTAISSIFSAFSLPKRV</sequence>
<feature type="transmembrane region" description="Helical" evidence="8">
    <location>
        <begin position="12"/>
        <end position="37"/>
    </location>
</feature>
<gene>
    <name evidence="10" type="ORF">ACH5RR_016640</name>
</gene>
<evidence type="ECO:0000313" key="11">
    <source>
        <dbReference type="Proteomes" id="UP001630127"/>
    </source>
</evidence>
<dbReference type="AlphaFoldDB" id="A0ABD2ZWJ0"/>
<dbReference type="Proteomes" id="UP001630127">
    <property type="component" value="Unassembled WGS sequence"/>
</dbReference>
<feature type="transmembrane region" description="Helical" evidence="8">
    <location>
        <begin position="142"/>
        <end position="162"/>
    </location>
</feature>
<evidence type="ECO:0000256" key="5">
    <source>
        <dbReference type="ARBA" id="ARBA00022692"/>
    </source>
</evidence>
<evidence type="ECO:0000256" key="1">
    <source>
        <dbReference type="ARBA" id="ARBA00004651"/>
    </source>
</evidence>
<evidence type="ECO:0000256" key="7">
    <source>
        <dbReference type="ARBA" id="ARBA00023136"/>
    </source>
</evidence>
<keyword evidence="7 8" id="KW-0472">Membrane</keyword>
<evidence type="ECO:0000256" key="4">
    <source>
        <dbReference type="ARBA" id="ARBA00022475"/>
    </source>
</evidence>
<keyword evidence="11" id="KW-1185">Reference proteome</keyword>